<protein>
    <submittedName>
        <fullName evidence="1">Uncharacterized protein</fullName>
    </submittedName>
</protein>
<evidence type="ECO:0000313" key="2">
    <source>
        <dbReference type="Proteomes" id="UP000298030"/>
    </source>
</evidence>
<keyword evidence="2" id="KW-1185">Reference proteome</keyword>
<dbReference type="Proteomes" id="UP000298030">
    <property type="component" value="Unassembled WGS sequence"/>
</dbReference>
<reference evidence="1 2" key="1">
    <citation type="journal article" date="2019" name="Nat. Ecol. Evol.">
        <title>Megaphylogeny resolves global patterns of mushroom evolution.</title>
        <authorList>
            <person name="Varga T."/>
            <person name="Krizsan K."/>
            <person name="Foldi C."/>
            <person name="Dima B."/>
            <person name="Sanchez-Garcia M."/>
            <person name="Sanchez-Ramirez S."/>
            <person name="Szollosi G.J."/>
            <person name="Szarkandi J.G."/>
            <person name="Papp V."/>
            <person name="Albert L."/>
            <person name="Andreopoulos W."/>
            <person name="Angelini C."/>
            <person name="Antonin V."/>
            <person name="Barry K.W."/>
            <person name="Bougher N.L."/>
            <person name="Buchanan P."/>
            <person name="Buyck B."/>
            <person name="Bense V."/>
            <person name="Catcheside P."/>
            <person name="Chovatia M."/>
            <person name="Cooper J."/>
            <person name="Damon W."/>
            <person name="Desjardin D."/>
            <person name="Finy P."/>
            <person name="Geml J."/>
            <person name="Haridas S."/>
            <person name="Hughes K."/>
            <person name="Justo A."/>
            <person name="Karasinski D."/>
            <person name="Kautmanova I."/>
            <person name="Kiss B."/>
            <person name="Kocsube S."/>
            <person name="Kotiranta H."/>
            <person name="LaButti K.M."/>
            <person name="Lechner B.E."/>
            <person name="Liimatainen K."/>
            <person name="Lipzen A."/>
            <person name="Lukacs Z."/>
            <person name="Mihaltcheva S."/>
            <person name="Morgado L.N."/>
            <person name="Niskanen T."/>
            <person name="Noordeloos M.E."/>
            <person name="Ohm R.A."/>
            <person name="Ortiz-Santana B."/>
            <person name="Ovrebo C."/>
            <person name="Racz N."/>
            <person name="Riley R."/>
            <person name="Savchenko A."/>
            <person name="Shiryaev A."/>
            <person name="Soop K."/>
            <person name="Spirin V."/>
            <person name="Szebenyi C."/>
            <person name="Tomsovsky M."/>
            <person name="Tulloss R.E."/>
            <person name="Uehling J."/>
            <person name="Grigoriev I.V."/>
            <person name="Vagvolgyi C."/>
            <person name="Papp T."/>
            <person name="Martin F.M."/>
            <person name="Miettinen O."/>
            <person name="Hibbett D.S."/>
            <person name="Nagy L.G."/>
        </authorList>
    </citation>
    <scope>NUCLEOTIDE SEQUENCE [LARGE SCALE GENOMIC DNA]</scope>
    <source>
        <strain evidence="1 2">FP101781</strain>
    </source>
</reference>
<comment type="caution">
    <text evidence="1">The sequence shown here is derived from an EMBL/GenBank/DDBJ whole genome shotgun (WGS) entry which is preliminary data.</text>
</comment>
<accession>A0A4Y7TD50</accession>
<dbReference type="STRING" id="71717.A0A4Y7TD50"/>
<proteinExistence type="predicted"/>
<dbReference type="InterPro" id="IPR032675">
    <property type="entry name" value="LRR_dom_sf"/>
</dbReference>
<dbReference type="AlphaFoldDB" id="A0A4Y7TD50"/>
<sequence length="236" mass="26746">MFASSTQALLGARKALHVDSHRQRIDQRLAELQAEMRALKTCRNFLSSPMNLPPEILSHIFLLVYLDCQNQPPPYWGEQQRWIWIMHVCVHWRAVAFGCADLWTTPTFSHPALTEFQLSQAGQAPLTIEFTPSHHKGQKILDILREVLSQTDRLRSIDIERTYGQHPRLPRGLLEGCSGRAPHLEHVRVHDSSLAVRQGVELPPQFLAGGAPVLKSLELHGCRISTWNALFHLAPV</sequence>
<evidence type="ECO:0000313" key="1">
    <source>
        <dbReference type="EMBL" id="TEB31492.1"/>
    </source>
</evidence>
<name>A0A4Y7TD50_COPMI</name>
<gene>
    <name evidence="1" type="ORF">FA13DRAFT_330295</name>
</gene>
<organism evidence="1 2">
    <name type="scientific">Coprinellus micaceus</name>
    <name type="common">Glistening ink-cap mushroom</name>
    <name type="synonym">Coprinus micaceus</name>
    <dbReference type="NCBI Taxonomy" id="71717"/>
    <lineage>
        <taxon>Eukaryota</taxon>
        <taxon>Fungi</taxon>
        <taxon>Dikarya</taxon>
        <taxon>Basidiomycota</taxon>
        <taxon>Agaricomycotina</taxon>
        <taxon>Agaricomycetes</taxon>
        <taxon>Agaricomycetidae</taxon>
        <taxon>Agaricales</taxon>
        <taxon>Agaricineae</taxon>
        <taxon>Psathyrellaceae</taxon>
        <taxon>Coprinellus</taxon>
    </lineage>
</organism>
<dbReference type="EMBL" id="QPFP01000018">
    <property type="protein sequence ID" value="TEB31492.1"/>
    <property type="molecule type" value="Genomic_DNA"/>
</dbReference>
<dbReference type="OrthoDB" id="2866324at2759"/>
<dbReference type="Gene3D" id="3.80.10.10">
    <property type="entry name" value="Ribonuclease Inhibitor"/>
    <property type="match status" value="1"/>
</dbReference>